<dbReference type="InterPro" id="IPR032675">
    <property type="entry name" value="LRR_dom_sf"/>
</dbReference>
<protein>
    <recommendedName>
        <fullName evidence="3">F-box domain-containing protein</fullName>
    </recommendedName>
</protein>
<name>A0A0C3NQV8_PHLG1</name>
<dbReference type="Gene3D" id="3.80.10.10">
    <property type="entry name" value="Ribonuclease Inhibitor"/>
    <property type="match status" value="1"/>
</dbReference>
<accession>A0A0C3NQV8</accession>
<gene>
    <name evidence="1" type="ORF">PHLGIDRAFT_414892</name>
</gene>
<dbReference type="EMBL" id="KN840495">
    <property type="protein sequence ID" value="KIP07564.1"/>
    <property type="molecule type" value="Genomic_DNA"/>
</dbReference>
<sequence length="503" mass="56022">MHRCLEIPEVLAIILASVSDKHRGRTTPTRDTYAALTRTCKLFYEPAMNALWEEIPDAASLVMSLPPNKWTDSPRETSTDPPSARDDWQRFLTNAARVKSLSLCGSALCQKLLSLLYLGLPSSETPFPNLQTLSLLRFALAHASYVSIVLCPGLSEISVSMCAQDATRFIMGQLSHRSPNLRQIRGGKIPTDVSSILTRFRTLEALDCGDFKLTPPLLYHLAMLPALRTVCASLPAMSGIGQLDTATVFRSLERLNLHDVEDYLTLKHLLRAINTDKLEMLDVEMSFDPRSVDMQELLHAVSAFTNLRLLKLHDRSMIWDRHVFSSLEPLYCLRSLQTLELDLIGADITNNDVPALGKAWPTLEWLTIQPLTLNAALVDDPPSVDDPPRLTLVALPLFATHLPTLRGLTIVLDATAPPCPDDPPTRSLRPIQLCLEGSPLTQDTWLDAATYISNVYPFAWGLDMHLSDSPDEDSPYWADVARMVPAISRARREEWKRAELASA</sequence>
<proteinExistence type="predicted"/>
<dbReference type="STRING" id="745531.A0A0C3NQV8"/>
<reference evidence="1 2" key="1">
    <citation type="journal article" date="2014" name="PLoS Genet.">
        <title>Analysis of the Phlebiopsis gigantea genome, transcriptome and secretome provides insight into its pioneer colonization strategies of wood.</title>
        <authorList>
            <person name="Hori C."/>
            <person name="Ishida T."/>
            <person name="Igarashi K."/>
            <person name="Samejima M."/>
            <person name="Suzuki H."/>
            <person name="Master E."/>
            <person name="Ferreira P."/>
            <person name="Ruiz-Duenas F.J."/>
            <person name="Held B."/>
            <person name="Canessa P."/>
            <person name="Larrondo L.F."/>
            <person name="Schmoll M."/>
            <person name="Druzhinina I.S."/>
            <person name="Kubicek C.P."/>
            <person name="Gaskell J.A."/>
            <person name="Kersten P."/>
            <person name="St John F."/>
            <person name="Glasner J."/>
            <person name="Sabat G."/>
            <person name="Splinter BonDurant S."/>
            <person name="Syed K."/>
            <person name="Yadav J."/>
            <person name="Mgbeahuruike A.C."/>
            <person name="Kovalchuk A."/>
            <person name="Asiegbu F.O."/>
            <person name="Lackner G."/>
            <person name="Hoffmeister D."/>
            <person name="Rencoret J."/>
            <person name="Gutierrez A."/>
            <person name="Sun H."/>
            <person name="Lindquist E."/>
            <person name="Barry K."/>
            <person name="Riley R."/>
            <person name="Grigoriev I.V."/>
            <person name="Henrissat B."/>
            <person name="Kues U."/>
            <person name="Berka R.M."/>
            <person name="Martinez A.T."/>
            <person name="Covert S.F."/>
            <person name="Blanchette R.A."/>
            <person name="Cullen D."/>
        </authorList>
    </citation>
    <scope>NUCLEOTIDE SEQUENCE [LARGE SCALE GENOMIC DNA]</scope>
    <source>
        <strain evidence="1 2">11061_1 CR5-6</strain>
    </source>
</reference>
<dbReference type="HOGENOM" id="CLU_021164_0_3_1"/>
<organism evidence="1 2">
    <name type="scientific">Phlebiopsis gigantea (strain 11061_1 CR5-6)</name>
    <name type="common">White-rot fungus</name>
    <name type="synonym">Peniophora gigantea</name>
    <dbReference type="NCBI Taxonomy" id="745531"/>
    <lineage>
        <taxon>Eukaryota</taxon>
        <taxon>Fungi</taxon>
        <taxon>Dikarya</taxon>
        <taxon>Basidiomycota</taxon>
        <taxon>Agaricomycotina</taxon>
        <taxon>Agaricomycetes</taxon>
        <taxon>Polyporales</taxon>
        <taxon>Phanerochaetaceae</taxon>
        <taxon>Phlebiopsis</taxon>
    </lineage>
</organism>
<evidence type="ECO:0000313" key="1">
    <source>
        <dbReference type="EMBL" id="KIP07564.1"/>
    </source>
</evidence>
<dbReference type="Proteomes" id="UP000053257">
    <property type="component" value="Unassembled WGS sequence"/>
</dbReference>
<dbReference type="OrthoDB" id="2803881at2759"/>
<evidence type="ECO:0008006" key="3">
    <source>
        <dbReference type="Google" id="ProtNLM"/>
    </source>
</evidence>
<dbReference type="SUPFAM" id="SSF52047">
    <property type="entry name" value="RNI-like"/>
    <property type="match status" value="1"/>
</dbReference>
<evidence type="ECO:0000313" key="2">
    <source>
        <dbReference type="Proteomes" id="UP000053257"/>
    </source>
</evidence>
<keyword evidence="2" id="KW-1185">Reference proteome</keyword>
<dbReference type="AlphaFoldDB" id="A0A0C3NQV8"/>